<evidence type="ECO:0000256" key="4">
    <source>
        <dbReference type="ARBA" id="ARBA00022723"/>
    </source>
</evidence>
<sequence length="166" mass="18432">MSYFQNFMKANKAYVDLHGTYHLPLKPKTKVAIVTCMDSRLHVAQALGLALGDAHILRNAGGRVTEDMIRSLVISQQQLGTREIVVLHHTDCGAQTFTNEGFVQQLKQNLQVDVAGQDFLPFTDVEESVREDIALLKACPLIPEDVEIFGAVYDVDTGRMMEVTAK</sequence>
<dbReference type="SMART" id="SM00947">
    <property type="entry name" value="Pro_CA"/>
    <property type="match status" value="1"/>
</dbReference>
<keyword evidence="4" id="KW-0479">Metal-binding</keyword>
<comment type="catalytic activity">
    <reaction evidence="6">
        <text>hydrogencarbonate + H(+) = CO2 + H2O</text>
        <dbReference type="Rhea" id="RHEA:10748"/>
        <dbReference type="ChEBI" id="CHEBI:15377"/>
        <dbReference type="ChEBI" id="CHEBI:15378"/>
        <dbReference type="ChEBI" id="CHEBI:16526"/>
        <dbReference type="ChEBI" id="CHEBI:17544"/>
        <dbReference type="EC" id="4.2.1.1"/>
    </reaction>
</comment>
<gene>
    <name evidence="7" type="ORF">INT76_07930</name>
</gene>
<proteinExistence type="inferred from homology"/>
<protein>
    <recommendedName>
        <fullName evidence="3">carbonic anhydrase</fullName>
        <ecNumber evidence="3">4.2.1.1</ecNumber>
    </recommendedName>
</protein>
<evidence type="ECO:0000256" key="6">
    <source>
        <dbReference type="ARBA" id="ARBA00048348"/>
    </source>
</evidence>
<dbReference type="InterPro" id="IPR036874">
    <property type="entry name" value="Carbonic_anhydrase_sf"/>
</dbReference>
<evidence type="ECO:0000256" key="5">
    <source>
        <dbReference type="ARBA" id="ARBA00022833"/>
    </source>
</evidence>
<evidence type="ECO:0000256" key="1">
    <source>
        <dbReference type="ARBA" id="ARBA00001947"/>
    </source>
</evidence>
<evidence type="ECO:0000313" key="7">
    <source>
        <dbReference type="EMBL" id="QUE53753.1"/>
    </source>
</evidence>
<dbReference type="Gene3D" id="3.40.1050.10">
    <property type="entry name" value="Carbonic anhydrase"/>
    <property type="match status" value="1"/>
</dbReference>
<name>A0ABX7YJ69_9STRE</name>
<comment type="cofactor">
    <cofactor evidence="1">
        <name>Zn(2+)</name>
        <dbReference type="ChEBI" id="CHEBI:29105"/>
    </cofactor>
</comment>
<organism evidence="7 8">
    <name type="scientific">Streptococcus oriscaviae</name>
    <dbReference type="NCBI Taxonomy" id="2781599"/>
    <lineage>
        <taxon>Bacteria</taxon>
        <taxon>Bacillati</taxon>
        <taxon>Bacillota</taxon>
        <taxon>Bacilli</taxon>
        <taxon>Lactobacillales</taxon>
        <taxon>Streptococcaceae</taxon>
        <taxon>Streptococcus</taxon>
    </lineage>
</organism>
<evidence type="ECO:0000256" key="2">
    <source>
        <dbReference type="ARBA" id="ARBA00006217"/>
    </source>
</evidence>
<dbReference type="CDD" id="cd03379">
    <property type="entry name" value="beta_CA_cladeD"/>
    <property type="match status" value="1"/>
</dbReference>
<keyword evidence="5" id="KW-0862">Zinc</keyword>
<dbReference type="EMBL" id="CP073084">
    <property type="protein sequence ID" value="QUE53753.1"/>
    <property type="molecule type" value="Genomic_DNA"/>
</dbReference>
<dbReference type="RefSeq" id="WP_212569916.1">
    <property type="nucleotide sequence ID" value="NZ_CP073084.1"/>
</dbReference>
<reference evidence="7 8" key="1">
    <citation type="submission" date="2021-04" db="EMBL/GenBank/DDBJ databases">
        <title>Complete genome sequence of a novel Streptococcus species.</title>
        <authorList>
            <person name="Teng J.L.L."/>
        </authorList>
    </citation>
    <scope>NUCLEOTIDE SEQUENCE [LARGE SCALE GENOMIC DNA]</scope>
    <source>
        <strain evidence="7 8">HKU75</strain>
    </source>
</reference>
<accession>A0ABX7YJ69</accession>
<evidence type="ECO:0000313" key="8">
    <source>
        <dbReference type="Proteomes" id="UP000677616"/>
    </source>
</evidence>
<dbReference type="PANTHER" id="PTHR43175">
    <property type="entry name" value="CARBONIC ANHYDRASE"/>
    <property type="match status" value="1"/>
</dbReference>
<dbReference type="PANTHER" id="PTHR43175:SF3">
    <property type="entry name" value="CARBON DISULFIDE HYDROLASE"/>
    <property type="match status" value="1"/>
</dbReference>
<dbReference type="InterPro" id="IPR001765">
    <property type="entry name" value="Carbonic_anhydrase"/>
</dbReference>
<dbReference type="Pfam" id="PF00484">
    <property type="entry name" value="Pro_CA"/>
    <property type="match status" value="1"/>
</dbReference>
<dbReference type="Proteomes" id="UP000677616">
    <property type="component" value="Chromosome"/>
</dbReference>
<dbReference type="EC" id="4.2.1.1" evidence="3"/>
<keyword evidence="8" id="KW-1185">Reference proteome</keyword>
<dbReference type="SUPFAM" id="SSF53056">
    <property type="entry name" value="beta-carbonic anhydrase, cab"/>
    <property type="match status" value="1"/>
</dbReference>
<comment type="similarity">
    <text evidence="2">Belongs to the beta-class carbonic anhydrase family.</text>
</comment>
<evidence type="ECO:0000256" key="3">
    <source>
        <dbReference type="ARBA" id="ARBA00012925"/>
    </source>
</evidence>